<keyword evidence="4" id="KW-1185">Reference proteome</keyword>
<dbReference type="Proteomes" id="UP001389717">
    <property type="component" value="Unassembled WGS sequence"/>
</dbReference>
<dbReference type="CDD" id="cd00118">
    <property type="entry name" value="LysM"/>
    <property type="match status" value="1"/>
</dbReference>
<dbReference type="InterPro" id="IPR018392">
    <property type="entry name" value="LysM"/>
</dbReference>
<keyword evidence="1" id="KW-0472">Membrane</keyword>
<evidence type="ECO:0000259" key="2">
    <source>
        <dbReference type="PROSITE" id="PS51782"/>
    </source>
</evidence>
<dbReference type="InterPro" id="IPR036779">
    <property type="entry name" value="LysM_dom_sf"/>
</dbReference>
<dbReference type="EMBL" id="JBBYAF010000072">
    <property type="protein sequence ID" value="MEL3974693.1"/>
    <property type="molecule type" value="Genomic_DNA"/>
</dbReference>
<evidence type="ECO:0000313" key="4">
    <source>
        <dbReference type="Proteomes" id="UP001389717"/>
    </source>
</evidence>
<feature type="transmembrane region" description="Helical" evidence="1">
    <location>
        <begin position="9"/>
        <end position="28"/>
    </location>
</feature>
<dbReference type="Pfam" id="PF01476">
    <property type="entry name" value="LysM"/>
    <property type="match status" value="1"/>
</dbReference>
<protein>
    <submittedName>
        <fullName evidence="3">LysM peptidoglycan-binding domain-containing protein</fullName>
    </submittedName>
</protein>
<dbReference type="RefSeq" id="WP_341986244.1">
    <property type="nucleotide sequence ID" value="NZ_JBBYAF010000072.1"/>
</dbReference>
<feature type="domain" description="LysM" evidence="2">
    <location>
        <begin position="37"/>
        <end position="88"/>
    </location>
</feature>
<keyword evidence="1" id="KW-1133">Transmembrane helix</keyword>
<keyword evidence="1" id="KW-0812">Transmembrane</keyword>
<organism evidence="3 4">
    <name type="scientific">Rossellomorea oryzaecorticis</name>
    <dbReference type="NCBI Taxonomy" id="1396505"/>
    <lineage>
        <taxon>Bacteria</taxon>
        <taxon>Bacillati</taxon>
        <taxon>Bacillota</taxon>
        <taxon>Bacilli</taxon>
        <taxon>Bacillales</taxon>
        <taxon>Bacillaceae</taxon>
        <taxon>Rossellomorea</taxon>
    </lineage>
</organism>
<gene>
    <name evidence="3" type="ORF">AAEO50_20610</name>
</gene>
<dbReference type="PROSITE" id="PS51782">
    <property type="entry name" value="LYSM"/>
    <property type="match status" value="1"/>
</dbReference>
<name>A0ABU9KGI1_9BACI</name>
<comment type="caution">
    <text evidence="3">The sequence shown here is derived from an EMBL/GenBank/DDBJ whole genome shotgun (WGS) entry which is preliminary data.</text>
</comment>
<reference evidence="3 4" key="1">
    <citation type="submission" date="2024-04" db="EMBL/GenBank/DDBJ databases">
        <title>Bacillus oryzaecorticis sp. nov., a moderately halophilic bacterium isolated from rice husks.</title>
        <authorList>
            <person name="Zhu H.-S."/>
        </authorList>
    </citation>
    <scope>NUCLEOTIDE SEQUENCE [LARGE SCALE GENOMIC DNA]</scope>
    <source>
        <strain evidence="3 4">ZC255</strain>
    </source>
</reference>
<dbReference type="SMART" id="SM00257">
    <property type="entry name" value="LysM"/>
    <property type="match status" value="1"/>
</dbReference>
<dbReference type="Gene3D" id="3.10.350.10">
    <property type="entry name" value="LysM domain"/>
    <property type="match status" value="1"/>
</dbReference>
<evidence type="ECO:0000256" key="1">
    <source>
        <dbReference type="SAM" id="Phobius"/>
    </source>
</evidence>
<sequence length="108" mass="12261">MLTQIWNRCSYIIILFVLSFLSAGYLFLTTGSEPSYETVKVSKGDTLWTLAEKFEGEYSMTREEFIKWVGDENNLISFSIEPGMSLVVPVESATYSTHSDIQLAMNNK</sequence>
<evidence type="ECO:0000313" key="3">
    <source>
        <dbReference type="EMBL" id="MEL3974693.1"/>
    </source>
</evidence>
<proteinExistence type="predicted"/>
<accession>A0ABU9KGI1</accession>